<reference evidence="1" key="1">
    <citation type="submission" date="2023-06" db="EMBL/GenBank/DDBJ databases">
        <title>Comparative genomics of Bacillaceae isolates and their secondary metabolite potential.</title>
        <authorList>
            <person name="Song L."/>
            <person name="Nielsen L.J."/>
            <person name="Mohite O."/>
            <person name="Xu X."/>
            <person name="Weber T."/>
            <person name="Kovacs A.T."/>
        </authorList>
    </citation>
    <scope>NUCLEOTIDE SEQUENCE</scope>
    <source>
        <strain evidence="1">D8_B_37</strain>
    </source>
</reference>
<dbReference type="RefSeq" id="WP_061464442.1">
    <property type="nucleotide sequence ID" value="NZ_CP011008.1"/>
</dbReference>
<dbReference type="KEGG" id="bsj:UP17_18640"/>
<accession>A0AAW7IL64</accession>
<organism evidence="1 2">
    <name type="scientific">Peribacillus simplex</name>
    <dbReference type="NCBI Taxonomy" id="1478"/>
    <lineage>
        <taxon>Bacteria</taxon>
        <taxon>Bacillati</taxon>
        <taxon>Bacillota</taxon>
        <taxon>Bacilli</taxon>
        <taxon>Bacillales</taxon>
        <taxon>Bacillaceae</taxon>
        <taxon>Peribacillus</taxon>
    </lineage>
</organism>
<sequence length="177" mass="20467">MKKQLLKISEREEFVELYSDTNDLRKFRVAKILKVSDAFVVAANITSTGLYDGYSLLYLESIHQINVNTKYIKKIKRLYMAKKQNHIEFVDGNEDLLLSFLDFAHENNFMVSVELFNAGYGDVQGFIKNLEDDIFVISMVNEVGELDGEAFIKSDAIHTITCDGENEFNLMHLYFRK</sequence>
<protein>
    <submittedName>
        <fullName evidence="1">Uncharacterized protein</fullName>
    </submittedName>
</protein>
<evidence type="ECO:0000313" key="1">
    <source>
        <dbReference type="EMBL" id="MDM5452426.1"/>
    </source>
</evidence>
<dbReference type="EMBL" id="JAUCEY010000008">
    <property type="protein sequence ID" value="MDM5452426.1"/>
    <property type="molecule type" value="Genomic_DNA"/>
</dbReference>
<dbReference type="Proteomes" id="UP001234602">
    <property type="component" value="Unassembled WGS sequence"/>
</dbReference>
<dbReference type="AlphaFoldDB" id="A0AAW7IL64"/>
<evidence type="ECO:0000313" key="2">
    <source>
        <dbReference type="Proteomes" id="UP001234602"/>
    </source>
</evidence>
<name>A0AAW7IL64_9BACI</name>
<proteinExistence type="predicted"/>
<comment type="caution">
    <text evidence="1">The sequence shown here is derived from an EMBL/GenBank/DDBJ whole genome shotgun (WGS) entry which is preliminary data.</text>
</comment>
<gene>
    <name evidence="1" type="ORF">QUF89_09550</name>
</gene>